<name>A0A8D0EB20_SALMN</name>
<dbReference type="InterPro" id="IPR017937">
    <property type="entry name" value="Thioredoxin_CS"/>
</dbReference>
<dbReference type="PROSITE" id="PS00194">
    <property type="entry name" value="THIOREDOXIN_1"/>
    <property type="match status" value="1"/>
</dbReference>
<proteinExistence type="predicted"/>
<dbReference type="AlphaFoldDB" id="A0A8D0EB20"/>
<sequence length="105" mass="11857">MLGSKGLIVVDVHQAWCGPCKTVVNLFRKIRNELCNDLLRFAVAEADSIDSLEKYRGKCEPTFLFFAVTNILRDLFPVCRKDTSERTCQPLEAHCTSKGATGMWM</sequence>
<dbReference type="PANTHER" id="PTHR46135:SF3">
    <property type="entry name" value="NME_NM23 FAMILY MEMBER 8"/>
    <property type="match status" value="1"/>
</dbReference>
<feature type="domain" description="Thioredoxin" evidence="1">
    <location>
        <begin position="4"/>
        <end position="68"/>
    </location>
</feature>
<dbReference type="Pfam" id="PF00085">
    <property type="entry name" value="Thioredoxin"/>
    <property type="match status" value="1"/>
</dbReference>
<dbReference type="Gene3D" id="3.40.30.10">
    <property type="entry name" value="Glutaredoxin"/>
    <property type="match status" value="1"/>
</dbReference>
<dbReference type="PANTHER" id="PTHR46135">
    <property type="entry name" value="NME/NM23 FAMILY MEMBER 8"/>
    <property type="match status" value="1"/>
</dbReference>
<keyword evidence="3" id="KW-1185">Reference proteome</keyword>
<dbReference type="InterPro" id="IPR051766">
    <property type="entry name" value="TXND_domain-containing"/>
</dbReference>
<organism evidence="2 3">
    <name type="scientific">Salvator merianae</name>
    <name type="common">Argentine black and white tegu</name>
    <name type="synonym">Tupinambis merianae</name>
    <dbReference type="NCBI Taxonomy" id="96440"/>
    <lineage>
        <taxon>Eukaryota</taxon>
        <taxon>Metazoa</taxon>
        <taxon>Chordata</taxon>
        <taxon>Craniata</taxon>
        <taxon>Vertebrata</taxon>
        <taxon>Euteleostomi</taxon>
        <taxon>Lepidosauria</taxon>
        <taxon>Squamata</taxon>
        <taxon>Bifurcata</taxon>
        <taxon>Unidentata</taxon>
        <taxon>Episquamata</taxon>
        <taxon>Laterata</taxon>
        <taxon>Teiioidea</taxon>
        <taxon>Teiidae</taxon>
        <taxon>Salvator</taxon>
    </lineage>
</organism>
<reference evidence="2" key="1">
    <citation type="submission" date="2025-08" db="UniProtKB">
        <authorList>
            <consortium name="Ensembl"/>
        </authorList>
    </citation>
    <scope>IDENTIFICATION</scope>
</reference>
<dbReference type="Proteomes" id="UP000694421">
    <property type="component" value="Unplaced"/>
</dbReference>
<dbReference type="GeneTree" id="ENSGT00940000161182"/>
<evidence type="ECO:0000313" key="3">
    <source>
        <dbReference type="Proteomes" id="UP000694421"/>
    </source>
</evidence>
<accession>A0A8D0EB20</accession>
<dbReference type="SUPFAM" id="SSF52833">
    <property type="entry name" value="Thioredoxin-like"/>
    <property type="match status" value="1"/>
</dbReference>
<dbReference type="OMA" id="EGRRAWY"/>
<dbReference type="Ensembl" id="ENSSMRT00000033494.1">
    <property type="protein sequence ID" value="ENSSMRP00000028726.1"/>
    <property type="gene ID" value="ENSSMRG00000022086.1"/>
</dbReference>
<evidence type="ECO:0000259" key="1">
    <source>
        <dbReference type="Pfam" id="PF00085"/>
    </source>
</evidence>
<reference evidence="2" key="2">
    <citation type="submission" date="2025-09" db="UniProtKB">
        <authorList>
            <consortium name="Ensembl"/>
        </authorList>
    </citation>
    <scope>IDENTIFICATION</scope>
</reference>
<dbReference type="InterPro" id="IPR036249">
    <property type="entry name" value="Thioredoxin-like_sf"/>
</dbReference>
<dbReference type="InterPro" id="IPR013766">
    <property type="entry name" value="Thioredoxin_domain"/>
</dbReference>
<protein>
    <recommendedName>
        <fullName evidence="1">Thioredoxin domain-containing protein</fullName>
    </recommendedName>
</protein>
<evidence type="ECO:0000313" key="2">
    <source>
        <dbReference type="Ensembl" id="ENSSMRP00000028726.1"/>
    </source>
</evidence>